<dbReference type="OrthoDB" id="1254215at2"/>
<gene>
    <name evidence="1" type="ORF">E4J94_08435</name>
</gene>
<evidence type="ECO:0000313" key="2">
    <source>
        <dbReference type="Proteomes" id="UP000297998"/>
    </source>
</evidence>
<sequence length="179" mass="20970">MDKVKIISRLKSQEMTAKEFINYCRNILISIKEILPKETTIASWDDESNKLYSFQNSLSDFNEHNLDKILIFNKKEDVFKNFDSNDKELRIDSRSWIGFSTLIYFKSNPKNEESEISISIVQGAFEKNQTALINIEFSDTFLNMATKEVFINLLKVIEQTNDLLYAVVISNEFRRKKES</sequence>
<reference evidence="1 2" key="1">
    <citation type="submission" date="2019-03" db="EMBL/GenBank/DDBJ databases">
        <title>Empedobacter tilapiae sp. nov., isolated from an intestine of Nile tilapia Oreochromis niloticus.</title>
        <authorList>
            <person name="Kim Y.-O."/>
            <person name="Yoon J.-H."/>
        </authorList>
    </citation>
    <scope>NUCLEOTIDE SEQUENCE [LARGE SCALE GENOMIC DNA]</scope>
    <source>
        <strain evidence="1 2">MRS2</strain>
    </source>
</reference>
<comment type="caution">
    <text evidence="1">The sequence shown here is derived from an EMBL/GenBank/DDBJ whole genome shotgun (WGS) entry which is preliminary data.</text>
</comment>
<keyword evidence="2" id="KW-1185">Reference proteome</keyword>
<proteinExistence type="predicted"/>
<dbReference type="AlphaFoldDB" id="A0A4Z1BQQ3"/>
<dbReference type="Proteomes" id="UP000297998">
    <property type="component" value="Unassembled WGS sequence"/>
</dbReference>
<protein>
    <submittedName>
        <fullName evidence="1">Uncharacterized protein</fullName>
    </submittedName>
</protein>
<accession>A0A4Z1BQQ3</accession>
<evidence type="ECO:0000313" key="1">
    <source>
        <dbReference type="EMBL" id="TGN27229.1"/>
    </source>
</evidence>
<organism evidence="1 2">
    <name type="scientific">Empedobacter tilapiae</name>
    <dbReference type="NCBI Taxonomy" id="2491114"/>
    <lineage>
        <taxon>Bacteria</taxon>
        <taxon>Pseudomonadati</taxon>
        <taxon>Bacteroidota</taxon>
        <taxon>Flavobacteriia</taxon>
        <taxon>Flavobacteriales</taxon>
        <taxon>Weeksellaceae</taxon>
        <taxon>Empedobacter</taxon>
    </lineage>
</organism>
<dbReference type="RefSeq" id="WP_135835379.1">
    <property type="nucleotide sequence ID" value="NZ_SRPE01000005.1"/>
</dbReference>
<name>A0A4Z1BQQ3_9FLAO</name>
<dbReference type="EMBL" id="SRPE01000005">
    <property type="protein sequence ID" value="TGN27229.1"/>
    <property type="molecule type" value="Genomic_DNA"/>
</dbReference>